<gene>
    <name evidence="1" type="ORF">SMD44_08826</name>
</gene>
<organism evidence="1 2">
    <name type="scientific">Streptomyces alboflavus</name>
    <dbReference type="NCBI Taxonomy" id="67267"/>
    <lineage>
        <taxon>Bacteria</taxon>
        <taxon>Bacillati</taxon>
        <taxon>Actinomycetota</taxon>
        <taxon>Actinomycetes</taxon>
        <taxon>Kitasatosporales</taxon>
        <taxon>Streptomycetaceae</taxon>
        <taxon>Streptomyces</taxon>
    </lineage>
</organism>
<accession>A0A1Z1WSH2</accession>
<dbReference type="AlphaFoldDB" id="A0A1Z1WSH2"/>
<sequence>MLERPQETTAVAAPDGVEDEVDVACDVLGRLFV</sequence>
<evidence type="ECO:0000313" key="1">
    <source>
        <dbReference type="EMBL" id="ARX89339.1"/>
    </source>
</evidence>
<name>A0A1Z1WSH2_9ACTN</name>
<keyword evidence="2" id="KW-1185">Reference proteome</keyword>
<proteinExistence type="predicted"/>
<dbReference type="Proteomes" id="UP000195880">
    <property type="component" value="Chromosome"/>
</dbReference>
<dbReference type="KEGG" id="salf:SMD44_08826"/>
<dbReference type="EMBL" id="CP021748">
    <property type="protein sequence ID" value="ARX89339.1"/>
    <property type="molecule type" value="Genomic_DNA"/>
</dbReference>
<reference evidence="1 2" key="1">
    <citation type="submission" date="2017-05" db="EMBL/GenBank/DDBJ databases">
        <title>Streptomyces alboflavus Genome sequencing and assembly.</title>
        <authorList>
            <person name="Wang Y."/>
            <person name="Du B."/>
            <person name="Ding Y."/>
            <person name="Liu H."/>
            <person name="Hou Q."/>
            <person name="Liu K."/>
            <person name="Wang C."/>
            <person name="Yao L."/>
        </authorList>
    </citation>
    <scope>NUCLEOTIDE SEQUENCE [LARGE SCALE GENOMIC DNA]</scope>
    <source>
        <strain evidence="1 2">MDJK44</strain>
    </source>
</reference>
<protein>
    <submittedName>
        <fullName evidence="1">Uncharacterized protein</fullName>
    </submittedName>
</protein>
<evidence type="ECO:0000313" key="2">
    <source>
        <dbReference type="Proteomes" id="UP000195880"/>
    </source>
</evidence>